<evidence type="ECO:0000259" key="8">
    <source>
        <dbReference type="Pfam" id="PF17851"/>
    </source>
</evidence>
<evidence type="ECO:0000256" key="2">
    <source>
        <dbReference type="ARBA" id="ARBA00022801"/>
    </source>
</evidence>
<sequence length="560" mass="62759">MKMHLSIWFASVSLYLSAFVDAMINPIIPGFNPDPSIISVEDDFFVVTSTFEYFPGVPIYHSKDLVKWDHIGHAFTRPSQLPLRGTAPSGGNFAPTIRYNNGTYYVIGTIFDVISPPDQVNRMPRSMYVKTTNIWDDSSWSEPIYVDQWGFDPDLFFDDDGRVYLTSTFGDGQVGHVGIFANWITEIDIETGNSLSDTRLLHETTVNVSTLLTEASHLYKINGLYHMITADSGTEVHHSANSYRAKSLEGPWEENPNNPLIYNGADMSRPVLSTGHADIAQGSDGSWWAVFLATRPQNPTNSSGKPQLGRETFLCPVSWEDGWPVFNNNEPIVEHDPDVLYDLERPASWRDDFDGELADKEYYYLRAPYKDFKDFKSAPGKLRLHGNVYTLSHRETPAALLRKQVDLETTFSTKLSAFDPKDARQEAGATVYLSIHYHNEIAVTRSAESGQRAIVVHTRTGPEATLNTTIIEDEEVAAGKPVKLYIEAQRDGYKLGYATGCKAPRWLATVGNENLQRYIEGWQNFVGTHFGIYSTGSGMPIRNPAGFEYVETRLSADSGR</sequence>
<name>A0A8K0TIK5_9PEZI</name>
<feature type="signal peptide" evidence="7">
    <location>
        <begin position="1"/>
        <end position="22"/>
    </location>
</feature>
<evidence type="ECO:0000256" key="3">
    <source>
        <dbReference type="ARBA" id="ARBA00023295"/>
    </source>
</evidence>
<proteinExistence type="inferred from homology"/>
<dbReference type="CDD" id="cd18617">
    <property type="entry name" value="GH43_XynB-like"/>
    <property type="match status" value="1"/>
</dbReference>
<protein>
    <submittedName>
        <fullName evidence="9">Family 43 glycosyl hydrolase</fullName>
    </submittedName>
</protein>
<dbReference type="GO" id="GO:0005975">
    <property type="term" value="P:carbohydrate metabolic process"/>
    <property type="evidence" value="ECO:0007669"/>
    <property type="project" value="InterPro"/>
</dbReference>
<keyword evidence="7" id="KW-0732">Signal</keyword>
<reference evidence="9" key="1">
    <citation type="journal article" date="2021" name="Nat. Commun.">
        <title>Genetic determinants of endophytism in the Arabidopsis root mycobiome.</title>
        <authorList>
            <person name="Mesny F."/>
            <person name="Miyauchi S."/>
            <person name="Thiergart T."/>
            <person name="Pickel B."/>
            <person name="Atanasova L."/>
            <person name="Karlsson M."/>
            <person name="Huettel B."/>
            <person name="Barry K.W."/>
            <person name="Haridas S."/>
            <person name="Chen C."/>
            <person name="Bauer D."/>
            <person name="Andreopoulos W."/>
            <person name="Pangilinan J."/>
            <person name="LaButti K."/>
            <person name="Riley R."/>
            <person name="Lipzen A."/>
            <person name="Clum A."/>
            <person name="Drula E."/>
            <person name="Henrissat B."/>
            <person name="Kohler A."/>
            <person name="Grigoriev I.V."/>
            <person name="Martin F.M."/>
            <person name="Hacquard S."/>
        </authorList>
    </citation>
    <scope>NUCLEOTIDE SEQUENCE</scope>
    <source>
        <strain evidence="9">MPI-CAGE-AT-0016</strain>
    </source>
</reference>
<comment type="caution">
    <text evidence="9">The sequence shown here is derived from an EMBL/GenBank/DDBJ whole genome shotgun (WGS) entry which is preliminary data.</text>
</comment>
<keyword evidence="10" id="KW-1185">Reference proteome</keyword>
<evidence type="ECO:0000313" key="10">
    <source>
        <dbReference type="Proteomes" id="UP000813385"/>
    </source>
</evidence>
<feature type="active site" description="Proton donor" evidence="4">
    <location>
        <position position="214"/>
    </location>
</feature>
<dbReference type="InterPro" id="IPR023296">
    <property type="entry name" value="Glyco_hydro_beta-prop_sf"/>
</dbReference>
<dbReference type="AlphaFoldDB" id="A0A8K0TIK5"/>
<dbReference type="Gene3D" id="2.115.10.20">
    <property type="entry name" value="Glycosyl hydrolase domain, family 43"/>
    <property type="match status" value="1"/>
</dbReference>
<dbReference type="Proteomes" id="UP000813385">
    <property type="component" value="Unassembled WGS sequence"/>
</dbReference>
<dbReference type="InterPro" id="IPR041542">
    <property type="entry name" value="GH43_C2"/>
</dbReference>
<keyword evidence="2 6" id="KW-0378">Hydrolase</keyword>
<evidence type="ECO:0000256" key="1">
    <source>
        <dbReference type="ARBA" id="ARBA00009865"/>
    </source>
</evidence>
<feature type="active site" description="Proton acceptor" evidence="4">
    <location>
        <position position="34"/>
    </location>
</feature>
<dbReference type="EMBL" id="JAGPXD010000002">
    <property type="protein sequence ID" value="KAH7367789.1"/>
    <property type="molecule type" value="Genomic_DNA"/>
</dbReference>
<dbReference type="InterPro" id="IPR051795">
    <property type="entry name" value="Glycosyl_Hydrlase_43"/>
</dbReference>
<dbReference type="Pfam" id="PF17851">
    <property type="entry name" value="GH43_C2"/>
    <property type="match status" value="1"/>
</dbReference>
<organism evidence="9 10">
    <name type="scientific">Plectosphaerella cucumerina</name>
    <dbReference type="NCBI Taxonomy" id="40658"/>
    <lineage>
        <taxon>Eukaryota</taxon>
        <taxon>Fungi</taxon>
        <taxon>Dikarya</taxon>
        <taxon>Ascomycota</taxon>
        <taxon>Pezizomycotina</taxon>
        <taxon>Sordariomycetes</taxon>
        <taxon>Hypocreomycetidae</taxon>
        <taxon>Glomerellales</taxon>
        <taxon>Plectosphaerellaceae</taxon>
        <taxon>Plectosphaerella</taxon>
    </lineage>
</organism>
<accession>A0A8K0TIK5</accession>
<evidence type="ECO:0000256" key="7">
    <source>
        <dbReference type="SAM" id="SignalP"/>
    </source>
</evidence>
<dbReference type="SUPFAM" id="SSF75005">
    <property type="entry name" value="Arabinanase/levansucrase/invertase"/>
    <property type="match status" value="1"/>
</dbReference>
<evidence type="ECO:0000256" key="6">
    <source>
        <dbReference type="RuleBase" id="RU361187"/>
    </source>
</evidence>
<dbReference type="Gene3D" id="2.60.120.200">
    <property type="match status" value="1"/>
</dbReference>
<comment type="similarity">
    <text evidence="1 6">Belongs to the glycosyl hydrolase 43 family.</text>
</comment>
<dbReference type="InterPro" id="IPR013320">
    <property type="entry name" value="ConA-like_dom_sf"/>
</dbReference>
<feature type="domain" description="Beta-xylosidase C-terminal Concanavalin A-like" evidence="8">
    <location>
        <begin position="350"/>
        <end position="551"/>
    </location>
</feature>
<keyword evidence="3 6" id="KW-0326">Glycosidase</keyword>
<feature type="chain" id="PRO_5035419172" evidence="7">
    <location>
        <begin position="23"/>
        <end position="560"/>
    </location>
</feature>
<evidence type="ECO:0000256" key="5">
    <source>
        <dbReference type="PIRSR" id="PIRSR606710-2"/>
    </source>
</evidence>
<evidence type="ECO:0000313" key="9">
    <source>
        <dbReference type="EMBL" id="KAH7367789.1"/>
    </source>
</evidence>
<dbReference type="GO" id="GO:0004553">
    <property type="term" value="F:hydrolase activity, hydrolyzing O-glycosyl compounds"/>
    <property type="evidence" value="ECO:0007669"/>
    <property type="project" value="InterPro"/>
</dbReference>
<gene>
    <name evidence="9" type="ORF">B0T11DRAFT_337096</name>
</gene>
<dbReference type="OrthoDB" id="2139957at2759"/>
<dbReference type="PANTHER" id="PTHR42812">
    <property type="entry name" value="BETA-XYLOSIDASE"/>
    <property type="match status" value="1"/>
</dbReference>
<feature type="site" description="Important for catalytic activity, responsible for pKa modulation of the active site Glu and correct orientation of both the proton donor and substrate" evidence="5">
    <location>
        <position position="152"/>
    </location>
</feature>
<evidence type="ECO:0000256" key="4">
    <source>
        <dbReference type="PIRSR" id="PIRSR606710-1"/>
    </source>
</evidence>
<dbReference type="PANTHER" id="PTHR42812:SF16">
    <property type="entry name" value="HYDROLASE, PUTATIVE (AFU_ORTHOLOGUE AFUA_7G06110)-RELATED"/>
    <property type="match status" value="1"/>
</dbReference>
<dbReference type="SUPFAM" id="SSF49899">
    <property type="entry name" value="Concanavalin A-like lectins/glucanases"/>
    <property type="match status" value="1"/>
</dbReference>
<dbReference type="InterPro" id="IPR006710">
    <property type="entry name" value="Glyco_hydro_43"/>
</dbReference>
<dbReference type="Pfam" id="PF04616">
    <property type="entry name" value="Glyco_hydro_43"/>
    <property type="match status" value="1"/>
</dbReference>